<reference evidence="1" key="1">
    <citation type="journal article" date="2015" name="Nature">
        <title>Complex archaea that bridge the gap between prokaryotes and eukaryotes.</title>
        <authorList>
            <person name="Spang A."/>
            <person name="Saw J.H."/>
            <person name="Jorgensen S.L."/>
            <person name="Zaremba-Niedzwiedzka K."/>
            <person name="Martijn J."/>
            <person name="Lind A.E."/>
            <person name="van Eijk R."/>
            <person name="Schleper C."/>
            <person name="Guy L."/>
            <person name="Ettema T.J."/>
        </authorList>
    </citation>
    <scope>NUCLEOTIDE SEQUENCE</scope>
</reference>
<dbReference type="AlphaFoldDB" id="A0A0F9KUE4"/>
<proteinExistence type="predicted"/>
<dbReference type="GO" id="GO:0003677">
    <property type="term" value="F:DNA binding"/>
    <property type="evidence" value="ECO:0007669"/>
    <property type="project" value="InterPro"/>
</dbReference>
<dbReference type="InterPro" id="IPR003477">
    <property type="entry name" value="PemK-like"/>
</dbReference>
<evidence type="ECO:0008006" key="2">
    <source>
        <dbReference type="Google" id="ProtNLM"/>
    </source>
</evidence>
<protein>
    <recommendedName>
        <fullName evidence="2">Type II toxin-antitoxin system PemK/MazF family toxin</fullName>
    </recommendedName>
</protein>
<evidence type="ECO:0000313" key="1">
    <source>
        <dbReference type="EMBL" id="KKM25728.1"/>
    </source>
</evidence>
<dbReference type="EMBL" id="LAZR01012656">
    <property type="protein sequence ID" value="KKM25728.1"/>
    <property type="molecule type" value="Genomic_DNA"/>
</dbReference>
<name>A0A0F9KUE4_9ZZZZ</name>
<dbReference type="Gene3D" id="2.30.30.110">
    <property type="match status" value="1"/>
</dbReference>
<feature type="non-terminal residue" evidence="1">
    <location>
        <position position="1"/>
    </location>
</feature>
<comment type="caution">
    <text evidence="1">The sequence shown here is derived from an EMBL/GenBank/DDBJ whole genome shotgun (WGS) entry which is preliminary data.</text>
</comment>
<dbReference type="InterPro" id="IPR011067">
    <property type="entry name" value="Plasmid_toxin/cell-grow_inhib"/>
</dbReference>
<dbReference type="SUPFAM" id="SSF50118">
    <property type="entry name" value="Cell growth inhibitor/plasmid maintenance toxic component"/>
    <property type="match status" value="1"/>
</dbReference>
<gene>
    <name evidence="1" type="ORF">LCGC14_1592090</name>
</gene>
<accession>A0A0F9KUE4</accession>
<dbReference type="Pfam" id="PF02452">
    <property type="entry name" value="PemK_toxin"/>
    <property type="match status" value="1"/>
</dbReference>
<sequence>TVNIRSLTAISGAERVILYPFRLLCPTMTDTSFDHTGRLSAEATLQLPNEASINQALPCLDLCGLVGFFHTFSYHGCFIRCHRFYLHQQYTIQCDTGDVVLVPFRFTTGIREKRRPVVIVSAPEYNAERADVVAVALTTQIDRSYIGDCLISDWQAAGLPQPSMAKGVLATIEKGNVERNLGSLTGDDMARLRDSLRRIMGL</sequence>
<organism evidence="1">
    <name type="scientific">marine sediment metagenome</name>
    <dbReference type="NCBI Taxonomy" id="412755"/>
    <lineage>
        <taxon>unclassified sequences</taxon>
        <taxon>metagenomes</taxon>
        <taxon>ecological metagenomes</taxon>
    </lineage>
</organism>